<reference evidence="2 3" key="1">
    <citation type="submission" date="2022-05" db="EMBL/GenBank/DDBJ databases">
        <title>Genome Sequencing of Bee-Associated Microbes.</title>
        <authorList>
            <person name="Dunlap C."/>
        </authorList>
    </citation>
    <scope>NUCLEOTIDE SEQUENCE [LARGE SCALE GENOMIC DNA]</scope>
    <source>
        <strain evidence="2 3">NRRL B-14421</strain>
    </source>
</reference>
<name>A0ABT4GCJ0_9BACL</name>
<dbReference type="RefSeq" id="WP_029196807.1">
    <property type="nucleotide sequence ID" value="NZ_JAMDMW010000011.1"/>
</dbReference>
<dbReference type="InterPro" id="IPR023292">
    <property type="entry name" value="NTP_PyroPHydrolase-like_dom_sf"/>
</dbReference>
<comment type="caution">
    <text evidence="2">The sequence shown here is derived from an EMBL/GenBank/DDBJ whole genome shotgun (WGS) entry which is preliminary data.</text>
</comment>
<dbReference type="EMBL" id="JAMDMX010000042">
    <property type="protein sequence ID" value="MCY9693867.1"/>
    <property type="molecule type" value="Genomic_DNA"/>
</dbReference>
<evidence type="ECO:0000256" key="1">
    <source>
        <dbReference type="SAM" id="MobiDB-lite"/>
    </source>
</evidence>
<accession>A0ABT4GCJ0</accession>
<evidence type="ECO:0000313" key="3">
    <source>
        <dbReference type="Proteomes" id="UP001527099"/>
    </source>
</evidence>
<proteinExistence type="predicted"/>
<sequence length="133" mass="15331">MTLKQAFEDVKKFHETFEHPVGTTPQRLSDSRKAARLAWMQEELQEFKEAVTLEDEVDAMIDELYFVLGTLVEMGVEPGPIFDIVQHANMSKVWPDGQVHKNETGKTIKPPHWQDPFDKIKAEIRRQQGNQNG</sequence>
<keyword evidence="3" id="KW-1185">Reference proteome</keyword>
<dbReference type="Proteomes" id="UP001527099">
    <property type="component" value="Unassembled WGS sequence"/>
</dbReference>
<gene>
    <name evidence="2" type="ORF">M5X19_13295</name>
</gene>
<dbReference type="Pfam" id="PF01503">
    <property type="entry name" value="PRA-PH"/>
    <property type="match status" value="1"/>
</dbReference>
<protein>
    <submittedName>
        <fullName evidence="2">HAD family hydrolase</fullName>
    </submittedName>
</protein>
<keyword evidence="2" id="KW-0378">Hydrolase</keyword>
<dbReference type="Gene3D" id="1.10.3420.10">
    <property type="entry name" value="putative ntp pyrophosphohydrolase like domain"/>
    <property type="match status" value="1"/>
</dbReference>
<feature type="region of interest" description="Disordered" evidence="1">
    <location>
        <begin position="97"/>
        <end position="117"/>
    </location>
</feature>
<organism evidence="2 3">
    <name type="scientific">Paenibacillus alginolyticus</name>
    <dbReference type="NCBI Taxonomy" id="59839"/>
    <lineage>
        <taxon>Bacteria</taxon>
        <taxon>Bacillati</taxon>
        <taxon>Bacillota</taxon>
        <taxon>Bacilli</taxon>
        <taxon>Bacillales</taxon>
        <taxon>Paenibacillaceae</taxon>
        <taxon>Paenibacillus</taxon>
    </lineage>
</organism>
<dbReference type="GO" id="GO:0016787">
    <property type="term" value="F:hydrolase activity"/>
    <property type="evidence" value="ECO:0007669"/>
    <property type="project" value="UniProtKB-KW"/>
</dbReference>
<evidence type="ECO:0000313" key="2">
    <source>
        <dbReference type="EMBL" id="MCY9693867.1"/>
    </source>
</evidence>
<dbReference type="InterPro" id="IPR021130">
    <property type="entry name" value="PRib-ATP_PPHydrolase-like"/>
</dbReference>